<organism evidence="1 2">
    <name type="scientific">Capsella rubella</name>
    <dbReference type="NCBI Taxonomy" id="81985"/>
    <lineage>
        <taxon>Eukaryota</taxon>
        <taxon>Viridiplantae</taxon>
        <taxon>Streptophyta</taxon>
        <taxon>Embryophyta</taxon>
        <taxon>Tracheophyta</taxon>
        <taxon>Spermatophyta</taxon>
        <taxon>Magnoliopsida</taxon>
        <taxon>eudicotyledons</taxon>
        <taxon>Gunneridae</taxon>
        <taxon>Pentapetalae</taxon>
        <taxon>rosids</taxon>
        <taxon>malvids</taxon>
        <taxon>Brassicales</taxon>
        <taxon>Brassicaceae</taxon>
        <taxon>Camelineae</taxon>
        <taxon>Capsella</taxon>
    </lineage>
</organism>
<evidence type="ECO:0000313" key="1">
    <source>
        <dbReference type="EMBL" id="EOA15325.1"/>
    </source>
</evidence>
<dbReference type="Gene3D" id="1.10.600.10">
    <property type="entry name" value="Farnesyl Diphosphate Synthase"/>
    <property type="match status" value="1"/>
</dbReference>
<dbReference type="AlphaFoldDB" id="R0GSL5"/>
<keyword evidence="2" id="KW-1185">Reference proteome</keyword>
<protein>
    <recommendedName>
        <fullName evidence="3">Terpene synthase metal-binding domain-containing protein</fullName>
    </recommendedName>
</protein>
<sequence>EDMEKGYTANALNYYMNEHGVTKEQAVRELEMINGDMNKIFNEECLKMTTMPHRIPMQYFNYASSLDVLYTADDVYNNREGKLKEYMSLMLVDPILL</sequence>
<evidence type="ECO:0000313" key="2">
    <source>
        <dbReference type="Proteomes" id="UP000029121"/>
    </source>
</evidence>
<proteinExistence type="predicted"/>
<feature type="non-terminal residue" evidence="1">
    <location>
        <position position="1"/>
    </location>
</feature>
<name>R0GSL5_9BRAS</name>
<evidence type="ECO:0008006" key="3">
    <source>
        <dbReference type="Google" id="ProtNLM"/>
    </source>
</evidence>
<dbReference type="Proteomes" id="UP000029121">
    <property type="component" value="Unassembled WGS sequence"/>
</dbReference>
<reference evidence="2" key="1">
    <citation type="journal article" date="2013" name="Nat. Genet.">
        <title>The Capsella rubella genome and the genomic consequences of rapid mating system evolution.</title>
        <authorList>
            <person name="Slotte T."/>
            <person name="Hazzouri K.M."/>
            <person name="Agren J.A."/>
            <person name="Koenig D."/>
            <person name="Maumus F."/>
            <person name="Guo Y.L."/>
            <person name="Steige K."/>
            <person name="Platts A.E."/>
            <person name="Escobar J.S."/>
            <person name="Newman L.K."/>
            <person name="Wang W."/>
            <person name="Mandakova T."/>
            <person name="Vello E."/>
            <person name="Smith L.M."/>
            <person name="Henz S.R."/>
            <person name="Steffen J."/>
            <person name="Takuno S."/>
            <person name="Brandvain Y."/>
            <person name="Coop G."/>
            <person name="Andolfatto P."/>
            <person name="Hu T.T."/>
            <person name="Blanchette M."/>
            <person name="Clark R.M."/>
            <person name="Quesneville H."/>
            <person name="Nordborg M."/>
            <person name="Gaut B.S."/>
            <person name="Lysak M.A."/>
            <person name="Jenkins J."/>
            <person name="Grimwood J."/>
            <person name="Chapman J."/>
            <person name="Prochnik S."/>
            <person name="Shu S."/>
            <person name="Rokhsar D."/>
            <person name="Schmutz J."/>
            <person name="Weigel D."/>
            <person name="Wright S.I."/>
        </authorList>
    </citation>
    <scope>NUCLEOTIDE SEQUENCE [LARGE SCALE GENOMIC DNA]</scope>
    <source>
        <strain evidence="2">cv. Monte Gargano</strain>
    </source>
</reference>
<gene>
    <name evidence="1" type="ORF">CARUB_v100281681mg</name>
</gene>
<dbReference type="InterPro" id="IPR008949">
    <property type="entry name" value="Isoprenoid_synthase_dom_sf"/>
</dbReference>
<dbReference type="EMBL" id="KB870812">
    <property type="protein sequence ID" value="EOA15325.1"/>
    <property type="molecule type" value="Genomic_DNA"/>
</dbReference>
<dbReference type="SUPFAM" id="SSF48576">
    <property type="entry name" value="Terpenoid synthases"/>
    <property type="match status" value="1"/>
</dbReference>
<accession>R0GSL5</accession>